<evidence type="ECO:0008006" key="3">
    <source>
        <dbReference type="Google" id="ProtNLM"/>
    </source>
</evidence>
<dbReference type="InterPro" id="IPR016181">
    <property type="entry name" value="Acyl_CoA_acyltransferase"/>
</dbReference>
<evidence type="ECO:0000313" key="1">
    <source>
        <dbReference type="EMBL" id="SFW75546.1"/>
    </source>
</evidence>
<gene>
    <name evidence="1" type="ORF">SAMN02927921_04001</name>
</gene>
<dbReference type="Gene3D" id="3.40.630.30">
    <property type="match status" value="1"/>
</dbReference>
<dbReference type="PANTHER" id="PTHR41368:SF1">
    <property type="entry name" value="PROTEIN YGHO"/>
    <property type="match status" value="1"/>
</dbReference>
<dbReference type="AlphaFoldDB" id="A0A1K1RUD3"/>
<dbReference type="EMBL" id="FPJE01000035">
    <property type="protein sequence ID" value="SFW75546.1"/>
    <property type="molecule type" value="Genomic_DNA"/>
</dbReference>
<dbReference type="SUPFAM" id="SSF55729">
    <property type="entry name" value="Acyl-CoA N-acyltransferases (Nat)"/>
    <property type="match status" value="1"/>
</dbReference>
<dbReference type="OrthoDB" id="9806005at2"/>
<dbReference type="InterPro" id="IPR039968">
    <property type="entry name" value="BcerS-like"/>
</dbReference>
<dbReference type="Proteomes" id="UP000182248">
    <property type="component" value="Unassembled WGS sequence"/>
</dbReference>
<reference evidence="1 2" key="1">
    <citation type="submission" date="2016-11" db="EMBL/GenBank/DDBJ databases">
        <authorList>
            <person name="Jaros S."/>
            <person name="Januszkiewicz K."/>
            <person name="Wedrychowicz H."/>
        </authorList>
    </citation>
    <scope>NUCLEOTIDE SEQUENCE [LARGE SCALE GENOMIC DNA]</scope>
    <source>
        <strain evidence="1 2">CGMCC 1.12145</strain>
    </source>
</reference>
<sequence length="376" mass="43960">MITIKEVKKTGELKDFVKFPFKLYKGSPYWVPPIIREEMATFDKTQNPSLESADVWLFLAYRDHKIVGRIAVIINHIEVEQQQKKKVRFGWFDVIDDIEVTKALLARVAEIGKQHGLEYLEGPVGFSNMDKAGMLTEGYEKLSNMSTIYNYPYYPEHFRQLGYEKGAAWVEYLIRIPDIVPDKVEKLADIVLKRYDLKLLQFKSSKELVEYADGMFDLMNRSFKDLQSFVPIQQSEVEQYKKKYLKFIHPDFVKFIVDKEGKMVAFSITMPSFSKALQKANGKLFPFGFIHILRAMKKSKSATLYLIGVEPKYQNKGLTAIIFNETTKIFQKRGLKYVESNPELEENIAVQLLWKHYEGSHPHKHRVTWRKQLDTM</sequence>
<accession>A0A1K1RUD3</accession>
<protein>
    <recommendedName>
        <fullName evidence="3">N-acetyltransferase domain-containing protein</fullName>
    </recommendedName>
</protein>
<keyword evidence="2" id="KW-1185">Reference proteome</keyword>
<dbReference type="PANTHER" id="PTHR41368">
    <property type="entry name" value="PROTEIN YGHO"/>
    <property type="match status" value="1"/>
</dbReference>
<evidence type="ECO:0000313" key="2">
    <source>
        <dbReference type="Proteomes" id="UP000182248"/>
    </source>
</evidence>
<dbReference type="RefSeq" id="WP_072319233.1">
    <property type="nucleotide sequence ID" value="NZ_FPJE01000035.1"/>
</dbReference>
<name>A0A1K1RUD3_9FLAO</name>
<dbReference type="CDD" id="cd04301">
    <property type="entry name" value="NAT_SF"/>
    <property type="match status" value="1"/>
</dbReference>
<dbReference type="STRING" id="1150368.SAMN02927921_04001"/>
<proteinExistence type="predicted"/>
<organism evidence="1 2">
    <name type="scientific">Sinomicrobium oceani</name>
    <dbReference type="NCBI Taxonomy" id="1150368"/>
    <lineage>
        <taxon>Bacteria</taxon>
        <taxon>Pseudomonadati</taxon>
        <taxon>Bacteroidota</taxon>
        <taxon>Flavobacteriia</taxon>
        <taxon>Flavobacteriales</taxon>
        <taxon>Flavobacteriaceae</taxon>
        <taxon>Sinomicrobium</taxon>
    </lineage>
</organism>